<protein>
    <submittedName>
        <fullName evidence="2">Uncharacterized protein</fullName>
    </submittedName>
</protein>
<organism evidence="2 3">
    <name type="scientific">Chromobacterium haemolyticum</name>
    <dbReference type="NCBI Taxonomy" id="394935"/>
    <lineage>
        <taxon>Bacteria</taxon>
        <taxon>Pseudomonadati</taxon>
        <taxon>Pseudomonadota</taxon>
        <taxon>Betaproteobacteria</taxon>
        <taxon>Neisseriales</taxon>
        <taxon>Chromobacteriaceae</taxon>
        <taxon>Chromobacterium</taxon>
    </lineage>
</organism>
<dbReference type="EMBL" id="MUKV01000020">
    <property type="protein sequence ID" value="OQS37177.1"/>
    <property type="molecule type" value="Genomic_DNA"/>
</dbReference>
<gene>
    <name evidence="2" type="ORF">B0T45_14850</name>
</gene>
<evidence type="ECO:0000313" key="2">
    <source>
        <dbReference type="EMBL" id="OQS37177.1"/>
    </source>
</evidence>
<dbReference type="Proteomes" id="UP000192721">
    <property type="component" value="Unassembled WGS sequence"/>
</dbReference>
<sequence>MKNRYTEVIMSIKTPSRRHYRPDPDPTSRAELPFAGNASNRRGVHCWQVPPIDDQHAAHLLGREFAGHFIKYLQDNPEDGLHNLLAQIAADIDFSDNSAAKGYWEGFFSLLEQVLALTTSLLDVFDYIDRLNAREAAERALKSAAVPGT</sequence>
<name>A0A1W0CQS2_9NEIS</name>
<evidence type="ECO:0000256" key="1">
    <source>
        <dbReference type="SAM" id="MobiDB-lite"/>
    </source>
</evidence>
<reference evidence="2 3" key="1">
    <citation type="submission" date="2017-02" db="EMBL/GenBank/DDBJ databases">
        <title>Chromobacterium haemolyticum H5244.</title>
        <authorList>
            <person name="Gulvik C.A."/>
        </authorList>
    </citation>
    <scope>NUCLEOTIDE SEQUENCE [LARGE SCALE GENOMIC DNA]</scope>
    <source>
        <strain evidence="2 3">H5244</strain>
    </source>
</reference>
<comment type="caution">
    <text evidence="2">The sequence shown here is derived from an EMBL/GenBank/DDBJ whole genome shotgun (WGS) entry which is preliminary data.</text>
</comment>
<accession>A0A1W0CQS2</accession>
<dbReference type="AlphaFoldDB" id="A0A1W0CQS2"/>
<proteinExistence type="predicted"/>
<feature type="region of interest" description="Disordered" evidence="1">
    <location>
        <begin position="15"/>
        <end position="34"/>
    </location>
</feature>
<evidence type="ECO:0000313" key="3">
    <source>
        <dbReference type="Proteomes" id="UP000192721"/>
    </source>
</evidence>